<name>A0A9W6X886_9STRA</name>
<dbReference type="AlphaFoldDB" id="A0A9W6X886"/>
<dbReference type="Proteomes" id="UP001165121">
    <property type="component" value="Unassembled WGS sequence"/>
</dbReference>
<evidence type="ECO:0000256" key="1">
    <source>
        <dbReference type="SAM" id="MobiDB-lite"/>
    </source>
</evidence>
<sequence>MILDISSGESRGYWKYHVPDKKFKQAKAVGKINNAKATLLFDSGAEVSILDTAFARKVGRYVDNSQTLQCEGVGKSPYMAKGRTRLKITLAGSLVYFFDAWVGPPTGDHDLILGMDVMVPAGIRLDLADGTICLPDEVRIQLTGQRPRYGDKVEQVTMGGYCEIDIGGSEEVRLRTRPPDRQKLWVTRGDRWVPTYVVGPGRPCSLLLTNVSERNLILHGDTKITMWLAGYRVPRLPGYVSVGSRRYAEWQNLAYQASTDENGVTLKQEVVQGPAAERPLYQTPTSILRRPPTCPAGTAAARQIKGRGPGIDSLHKVQDSVCNAQGLPPPSGEAGCTQIVTSRAHGATNEADMCSAHVIQNRGQGASNPDRRLNISANQRRDQRRVEEGSPNPDGLGDLSGGHIHIPTDDATSTPSAPVDLGNRAIDPGDEEVCIKESGDLYAEDVKGHLAVLPEVTRTTEEVKIEDIQVGDPNDNTQEQVDQLKQII</sequence>
<dbReference type="InterPro" id="IPR001969">
    <property type="entry name" value="Aspartic_peptidase_AS"/>
</dbReference>
<reference evidence="2" key="1">
    <citation type="submission" date="2023-04" db="EMBL/GenBank/DDBJ databases">
        <title>Phytophthora fragariaefolia NBRC 109709.</title>
        <authorList>
            <person name="Ichikawa N."/>
            <person name="Sato H."/>
            <person name="Tonouchi N."/>
        </authorList>
    </citation>
    <scope>NUCLEOTIDE SEQUENCE</scope>
    <source>
        <strain evidence="2">NBRC 109709</strain>
    </source>
</reference>
<protein>
    <submittedName>
        <fullName evidence="2">Unnamed protein product</fullName>
    </submittedName>
</protein>
<dbReference type="Pfam" id="PF13650">
    <property type="entry name" value="Asp_protease_2"/>
    <property type="match status" value="1"/>
</dbReference>
<dbReference type="Gene3D" id="2.40.70.10">
    <property type="entry name" value="Acid Proteases"/>
    <property type="match status" value="1"/>
</dbReference>
<dbReference type="PROSITE" id="PS00141">
    <property type="entry name" value="ASP_PROTEASE"/>
    <property type="match status" value="1"/>
</dbReference>
<accession>A0A9W6X886</accession>
<dbReference type="GO" id="GO:0004190">
    <property type="term" value="F:aspartic-type endopeptidase activity"/>
    <property type="evidence" value="ECO:0007669"/>
    <property type="project" value="InterPro"/>
</dbReference>
<dbReference type="OrthoDB" id="117285at2759"/>
<evidence type="ECO:0000313" key="2">
    <source>
        <dbReference type="EMBL" id="GMF33454.1"/>
    </source>
</evidence>
<dbReference type="EMBL" id="BSXT01000740">
    <property type="protein sequence ID" value="GMF33454.1"/>
    <property type="molecule type" value="Genomic_DNA"/>
</dbReference>
<proteinExistence type="predicted"/>
<feature type="compositionally biased region" description="Basic and acidic residues" evidence="1">
    <location>
        <begin position="369"/>
        <end position="388"/>
    </location>
</feature>
<comment type="caution">
    <text evidence="2">The sequence shown here is derived from an EMBL/GenBank/DDBJ whole genome shotgun (WGS) entry which is preliminary data.</text>
</comment>
<dbReference type="SUPFAM" id="SSF50630">
    <property type="entry name" value="Acid proteases"/>
    <property type="match status" value="1"/>
</dbReference>
<evidence type="ECO:0000313" key="3">
    <source>
        <dbReference type="Proteomes" id="UP001165121"/>
    </source>
</evidence>
<organism evidence="2 3">
    <name type="scientific">Phytophthora fragariaefolia</name>
    <dbReference type="NCBI Taxonomy" id="1490495"/>
    <lineage>
        <taxon>Eukaryota</taxon>
        <taxon>Sar</taxon>
        <taxon>Stramenopiles</taxon>
        <taxon>Oomycota</taxon>
        <taxon>Peronosporomycetes</taxon>
        <taxon>Peronosporales</taxon>
        <taxon>Peronosporaceae</taxon>
        <taxon>Phytophthora</taxon>
    </lineage>
</organism>
<dbReference type="GO" id="GO:0006508">
    <property type="term" value="P:proteolysis"/>
    <property type="evidence" value="ECO:0007669"/>
    <property type="project" value="InterPro"/>
</dbReference>
<dbReference type="InterPro" id="IPR021109">
    <property type="entry name" value="Peptidase_aspartic_dom_sf"/>
</dbReference>
<keyword evidence="3" id="KW-1185">Reference proteome</keyword>
<feature type="region of interest" description="Disordered" evidence="1">
    <location>
        <begin position="362"/>
        <end position="428"/>
    </location>
</feature>
<gene>
    <name evidence="2" type="ORF">Pfra01_000830600</name>
</gene>